<accession>A0ABX1CRP7</accession>
<dbReference type="Gene3D" id="3.20.20.70">
    <property type="entry name" value="Aldolase class I"/>
    <property type="match status" value="1"/>
</dbReference>
<reference evidence="8 9" key="1">
    <citation type="submission" date="2020-03" db="EMBL/GenBank/DDBJ databases">
        <authorList>
            <person name="Wang L."/>
            <person name="He N."/>
            <person name="Li Y."/>
            <person name="Fang Y."/>
            <person name="Zhang F."/>
        </authorList>
    </citation>
    <scope>NUCLEOTIDE SEQUENCE [LARGE SCALE GENOMIC DNA]</scope>
    <source>
        <strain evidence="8 9">36D10-4-7</strain>
    </source>
</reference>
<name>A0ABX1CRP7_9SPHN</name>
<dbReference type="Proteomes" id="UP000732399">
    <property type="component" value="Unassembled WGS sequence"/>
</dbReference>
<dbReference type="InterPro" id="IPR000262">
    <property type="entry name" value="FMN-dep_DH"/>
</dbReference>
<gene>
    <name evidence="8" type="ORF">HBH26_18660</name>
</gene>
<keyword evidence="4" id="KW-0560">Oxidoreductase</keyword>
<dbReference type="RefSeq" id="WP_168136151.1">
    <property type="nucleotide sequence ID" value="NZ_JAAVJH010000023.1"/>
</dbReference>
<keyword evidence="2" id="KW-0285">Flavoprotein</keyword>
<comment type="similarity">
    <text evidence="5">Belongs to the FMN-dependent alpha-hydroxy acid dehydrogenase family.</text>
</comment>
<evidence type="ECO:0000256" key="4">
    <source>
        <dbReference type="ARBA" id="ARBA00023002"/>
    </source>
</evidence>
<keyword evidence="9" id="KW-1185">Reference proteome</keyword>
<dbReference type="SUPFAM" id="SSF51395">
    <property type="entry name" value="FMN-linked oxidoreductases"/>
    <property type="match status" value="1"/>
</dbReference>
<evidence type="ECO:0000313" key="9">
    <source>
        <dbReference type="Proteomes" id="UP000732399"/>
    </source>
</evidence>
<dbReference type="CDD" id="cd02809">
    <property type="entry name" value="alpha_hydroxyacid_oxid_FMN"/>
    <property type="match status" value="1"/>
</dbReference>
<dbReference type="PANTHER" id="PTHR10578:SF107">
    <property type="entry name" value="2-HYDROXYACID OXIDASE 1"/>
    <property type="match status" value="1"/>
</dbReference>
<sequence>MGDRASARPGRSRRGGDPRRGAPPTHPHPRRWAAPPVTGVEHAATIGDLREIARRRVPDFVFEPIEEGTGDGRGPRANVEAFSRYALIPRVPERPIHPEFSVEILGRRYAAPFGVSAIGYAGKMWAGADRALAEAAREANLPFMLSSSTVADIETIARVAPGLVWQQLYPARERAITDDFLRRGIDSGIEVLVQTIDMPASPMPNFVVRSGIKPPLPIRPSSWPRVIWQMASHPAWTLAHARAGGMPRLEGWARYAPNGASAREIAALSGSHVVSGLGWEEMARVRARWPGKLVVKGVLNAADADRAFALGADAVTVSNHGGNRLEALISSLDALAQFERPSARQGGSILFDGGVRSGADLAIARALGANFCFVGRAALYGALAGGTRGASKALSILTSQLGRTMTHLGVAKFDDIDAAHVRAVV</sequence>
<keyword evidence="3" id="KW-0288">FMN</keyword>
<evidence type="ECO:0000259" key="7">
    <source>
        <dbReference type="PROSITE" id="PS51349"/>
    </source>
</evidence>
<evidence type="ECO:0000256" key="1">
    <source>
        <dbReference type="ARBA" id="ARBA00001917"/>
    </source>
</evidence>
<evidence type="ECO:0000256" key="6">
    <source>
        <dbReference type="SAM" id="MobiDB-lite"/>
    </source>
</evidence>
<dbReference type="Pfam" id="PF01070">
    <property type="entry name" value="FMN_dh"/>
    <property type="match status" value="1"/>
</dbReference>
<evidence type="ECO:0000256" key="2">
    <source>
        <dbReference type="ARBA" id="ARBA00022630"/>
    </source>
</evidence>
<dbReference type="PROSITE" id="PS51349">
    <property type="entry name" value="FMN_HYDROXY_ACID_DH_2"/>
    <property type="match status" value="1"/>
</dbReference>
<proteinExistence type="inferred from homology"/>
<comment type="caution">
    <text evidence="8">The sequence shown here is derived from an EMBL/GenBank/DDBJ whole genome shotgun (WGS) entry which is preliminary data.</text>
</comment>
<dbReference type="EMBL" id="JAAVJH010000023">
    <property type="protein sequence ID" value="NJR80601.1"/>
    <property type="molecule type" value="Genomic_DNA"/>
</dbReference>
<feature type="domain" description="FMN hydroxy acid dehydrogenase" evidence="7">
    <location>
        <begin position="38"/>
        <end position="425"/>
    </location>
</feature>
<comment type="cofactor">
    <cofactor evidence="1">
        <name>FMN</name>
        <dbReference type="ChEBI" id="CHEBI:58210"/>
    </cofactor>
</comment>
<evidence type="ECO:0000256" key="5">
    <source>
        <dbReference type="ARBA" id="ARBA00024042"/>
    </source>
</evidence>
<dbReference type="InterPro" id="IPR037396">
    <property type="entry name" value="FMN_HAD"/>
</dbReference>
<evidence type="ECO:0000256" key="3">
    <source>
        <dbReference type="ARBA" id="ARBA00022643"/>
    </source>
</evidence>
<dbReference type="InterPro" id="IPR013785">
    <property type="entry name" value="Aldolase_TIM"/>
</dbReference>
<feature type="region of interest" description="Disordered" evidence="6">
    <location>
        <begin position="1"/>
        <end position="37"/>
    </location>
</feature>
<dbReference type="PIRSF" id="PIRSF000138">
    <property type="entry name" value="Al-hdrx_acd_dh"/>
    <property type="match status" value="1"/>
</dbReference>
<evidence type="ECO:0000313" key="8">
    <source>
        <dbReference type="EMBL" id="NJR80601.1"/>
    </source>
</evidence>
<organism evidence="8 9">
    <name type="scientific">Sphingomonas corticis</name>
    <dbReference type="NCBI Taxonomy" id="2722791"/>
    <lineage>
        <taxon>Bacteria</taxon>
        <taxon>Pseudomonadati</taxon>
        <taxon>Pseudomonadota</taxon>
        <taxon>Alphaproteobacteria</taxon>
        <taxon>Sphingomonadales</taxon>
        <taxon>Sphingomonadaceae</taxon>
        <taxon>Sphingomonas</taxon>
    </lineage>
</organism>
<dbReference type="PANTHER" id="PTHR10578">
    <property type="entry name" value="S -2-HYDROXY-ACID OXIDASE-RELATED"/>
    <property type="match status" value="1"/>
</dbReference>
<protein>
    <submittedName>
        <fullName evidence="8">Alpha-hydroxy-acid oxidizing protein</fullName>
    </submittedName>
</protein>
<dbReference type="InterPro" id="IPR012133">
    <property type="entry name" value="Alpha-hydoxy_acid_DH_FMN"/>
</dbReference>